<proteinExistence type="predicted"/>
<evidence type="ECO:0000313" key="1">
    <source>
        <dbReference type="EMBL" id="KKN61476.1"/>
    </source>
</evidence>
<organism evidence="1">
    <name type="scientific">marine sediment metagenome</name>
    <dbReference type="NCBI Taxonomy" id="412755"/>
    <lineage>
        <taxon>unclassified sequences</taxon>
        <taxon>metagenomes</taxon>
        <taxon>ecological metagenomes</taxon>
    </lineage>
</organism>
<gene>
    <name evidence="1" type="ORF">LCGC14_0521310</name>
</gene>
<dbReference type="EMBL" id="LAZR01000656">
    <property type="protein sequence ID" value="KKN61476.1"/>
    <property type="molecule type" value="Genomic_DNA"/>
</dbReference>
<protein>
    <submittedName>
        <fullName evidence="1">Uncharacterized protein</fullName>
    </submittedName>
</protein>
<dbReference type="AlphaFoldDB" id="A0A0F9UJT3"/>
<name>A0A0F9UJT3_9ZZZZ</name>
<comment type="caution">
    <text evidence="1">The sequence shown here is derived from an EMBL/GenBank/DDBJ whole genome shotgun (WGS) entry which is preliminary data.</text>
</comment>
<reference evidence="1" key="1">
    <citation type="journal article" date="2015" name="Nature">
        <title>Complex archaea that bridge the gap between prokaryotes and eukaryotes.</title>
        <authorList>
            <person name="Spang A."/>
            <person name="Saw J.H."/>
            <person name="Jorgensen S.L."/>
            <person name="Zaremba-Niedzwiedzka K."/>
            <person name="Martijn J."/>
            <person name="Lind A.E."/>
            <person name="van Eijk R."/>
            <person name="Schleper C."/>
            <person name="Guy L."/>
            <person name="Ettema T.J."/>
        </authorList>
    </citation>
    <scope>NUCLEOTIDE SEQUENCE</scope>
</reference>
<sequence length="67" mass="8386">MISEERKERWTARIEYCIKYEDQLNGWELVFIHSIRDRWCTFCMELTLKQSYKLNNIYYKLIKEEGE</sequence>
<accession>A0A0F9UJT3</accession>